<proteinExistence type="predicted"/>
<name>A0ABS7SRP1_9BURK</name>
<reference evidence="1 2" key="2">
    <citation type="submission" date="2021-08" db="EMBL/GenBank/DDBJ databases">
        <title>Massilia sp. R798.</title>
        <authorList>
            <person name="Baek J.H."/>
            <person name="Jung H.S."/>
            <person name="Kim K.R."/>
            <person name="Jeon C.O."/>
        </authorList>
    </citation>
    <scope>NUCLEOTIDE SEQUENCE [LARGE SCALE GENOMIC DNA]</scope>
    <source>
        <strain evidence="1 2">R798</strain>
    </source>
</reference>
<reference evidence="1 2" key="1">
    <citation type="submission" date="2021-01" db="EMBL/GenBank/DDBJ databases">
        <authorList>
            <person name="Ruan W."/>
            <person name="Khan S.A."/>
            <person name="Jeon C.O."/>
        </authorList>
    </citation>
    <scope>NUCLEOTIDE SEQUENCE [LARGE SCALE GENOMIC DNA]</scope>
    <source>
        <strain evidence="1 2">R798</strain>
    </source>
</reference>
<evidence type="ECO:0008006" key="3">
    <source>
        <dbReference type="Google" id="ProtNLM"/>
    </source>
</evidence>
<sequence length="292" mass="30926">MPTVNSTTAAQQHQVLDPCLLGRPVHLLPQFAAQLADDLAAAMRVAGARRYWEAFQLLTVAFVRTPEPGLAGRWLGYASGAGGLAFSIGRPGLLSILNYRYGRRGQAPTPAPDPATVKITATEERLAVVLGQQTCAALAQRVAANLQRAGQGEAAAAAAVPVQARPTLAPAAGSWTVAVTLRDIHSGDPLIYWISLDQTMMAAVLQGLAPERLRERTERAAVALGSTLQVRLDGRLVSKEITLETLFALKLGDIIPVSLGRAQVLLDESPLFTAAVSESKGTLCLTSFEDSE</sequence>
<evidence type="ECO:0000313" key="2">
    <source>
        <dbReference type="Proteomes" id="UP000809349"/>
    </source>
</evidence>
<comment type="caution">
    <text evidence="1">The sequence shown here is derived from an EMBL/GenBank/DDBJ whole genome shotgun (WGS) entry which is preliminary data.</text>
</comment>
<evidence type="ECO:0000313" key="1">
    <source>
        <dbReference type="EMBL" id="MBZ2208623.1"/>
    </source>
</evidence>
<protein>
    <recommendedName>
        <fullName evidence="3">Flagellar motor switch protein FliN-like C-terminal domain-containing protein</fullName>
    </recommendedName>
</protein>
<dbReference type="EMBL" id="JAFBIL020000006">
    <property type="protein sequence ID" value="MBZ2208623.1"/>
    <property type="molecule type" value="Genomic_DNA"/>
</dbReference>
<keyword evidence="2" id="KW-1185">Reference proteome</keyword>
<accession>A0ABS7SRP1</accession>
<organism evidence="1 2">
    <name type="scientific">Massilia soli</name>
    <dbReference type="NCBI Taxonomy" id="2792854"/>
    <lineage>
        <taxon>Bacteria</taxon>
        <taxon>Pseudomonadati</taxon>
        <taxon>Pseudomonadota</taxon>
        <taxon>Betaproteobacteria</taxon>
        <taxon>Burkholderiales</taxon>
        <taxon>Oxalobacteraceae</taxon>
        <taxon>Telluria group</taxon>
        <taxon>Massilia</taxon>
    </lineage>
</organism>
<dbReference type="Proteomes" id="UP000809349">
    <property type="component" value="Unassembled WGS sequence"/>
</dbReference>
<gene>
    <name evidence="1" type="ORF">I4X03_015260</name>
</gene>